<dbReference type="GO" id="GO:0016787">
    <property type="term" value="F:hydrolase activity"/>
    <property type="evidence" value="ECO:0007669"/>
    <property type="project" value="UniProtKB-KW"/>
</dbReference>
<dbReference type="EMBL" id="JBBDGN010000020">
    <property type="protein sequence ID" value="MEJ1092940.1"/>
    <property type="molecule type" value="Genomic_DNA"/>
</dbReference>
<proteinExistence type="predicted"/>
<dbReference type="InterPro" id="IPR000073">
    <property type="entry name" value="AB_hydrolase_1"/>
</dbReference>
<protein>
    <submittedName>
        <fullName evidence="2">Alpha/beta hydrolase</fullName>
    </submittedName>
</protein>
<dbReference type="PANTHER" id="PTHR12277">
    <property type="entry name" value="ALPHA/BETA HYDROLASE DOMAIN-CONTAINING PROTEIN"/>
    <property type="match status" value="1"/>
</dbReference>
<comment type="caution">
    <text evidence="2">The sequence shown here is derived from an EMBL/GenBank/DDBJ whole genome shotgun (WGS) entry which is preliminary data.</text>
</comment>
<reference evidence="2 3" key="1">
    <citation type="submission" date="2024-02" db="EMBL/GenBank/DDBJ databases">
        <authorList>
            <person name="Saticioglu I.B."/>
        </authorList>
    </citation>
    <scope>NUCLEOTIDE SEQUENCE [LARGE SCALE GENOMIC DNA]</scope>
    <source>
        <strain evidence="2 3">Mu-43</strain>
    </source>
</reference>
<dbReference type="RefSeq" id="WP_337321995.1">
    <property type="nucleotide sequence ID" value="NZ_JBBDGN010000020.1"/>
</dbReference>
<feature type="domain" description="AB hydrolase-1" evidence="1">
    <location>
        <begin position="153"/>
        <end position="364"/>
    </location>
</feature>
<dbReference type="SUPFAM" id="SSF53474">
    <property type="entry name" value="alpha/beta-Hydrolases"/>
    <property type="match status" value="1"/>
</dbReference>
<evidence type="ECO:0000313" key="2">
    <source>
        <dbReference type="EMBL" id="MEJ1092940.1"/>
    </source>
</evidence>
<sequence length="379" mass="40539">MKRAIALGAGLLTASALGTGWAITRRLTSPVGPRIFDLTIHDIEQDDDGPQRVVLDRNDQTTAGGIYNLWLEHSGWVQLAAEVSDHGPGRIARTVTGTSPGLSLTPGDRASWSGIYYATPADAGLKARDIAIITPAGRCPAWRIDGDPSTWAIHIHGLGSSRAGTLRGAEVAIELGYTSLVITYRNTAEGPRVGTGRSTLGHTETTDVDEAIGYAVRRGAERIVLFGWSMGAAIALQLAARPRHDGLITALVLDSPVLDWTETIKANCARSGLPPTAGVLAVPWLIAGPLASMVGLSKPIPLGQFDWIARTAQLTTPMLILHGMRDSSAPIRLAQALRDRRHDIVTLETFDADHTLAWNSDPERWRAVVSGWLTSQLAS</sequence>
<organism evidence="2 3">
    <name type="scientific">Microbacterium istanbulense</name>
    <dbReference type="NCBI Taxonomy" id="3122049"/>
    <lineage>
        <taxon>Bacteria</taxon>
        <taxon>Bacillati</taxon>
        <taxon>Actinomycetota</taxon>
        <taxon>Actinomycetes</taxon>
        <taxon>Micrococcales</taxon>
        <taxon>Microbacteriaceae</taxon>
        <taxon>Microbacterium</taxon>
    </lineage>
</organism>
<accession>A0ABU8LPT5</accession>
<dbReference type="Pfam" id="PF12697">
    <property type="entry name" value="Abhydrolase_6"/>
    <property type="match status" value="1"/>
</dbReference>
<keyword evidence="2" id="KW-0378">Hydrolase</keyword>
<dbReference type="Gene3D" id="3.40.50.1820">
    <property type="entry name" value="alpha/beta hydrolase"/>
    <property type="match status" value="1"/>
</dbReference>
<name>A0ABU8LPT5_9MICO</name>
<dbReference type="InterPro" id="IPR029058">
    <property type="entry name" value="AB_hydrolase_fold"/>
</dbReference>
<gene>
    <name evidence="2" type="ORF">WDU93_14730</name>
</gene>
<dbReference type="Proteomes" id="UP001366085">
    <property type="component" value="Unassembled WGS sequence"/>
</dbReference>
<dbReference type="PANTHER" id="PTHR12277:SF79">
    <property type="entry name" value="XAA-PRO DIPEPTIDYL-PEPTIDASE-RELATED"/>
    <property type="match status" value="1"/>
</dbReference>
<evidence type="ECO:0000313" key="3">
    <source>
        <dbReference type="Proteomes" id="UP001366085"/>
    </source>
</evidence>
<evidence type="ECO:0000259" key="1">
    <source>
        <dbReference type="Pfam" id="PF12697"/>
    </source>
</evidence>
<keyword evidence="3" id="KW-1185">Reference proteome</keyword>